<dbReference type="GO" id="GO:0005737">
    <property type="term" value="C:cytoplasm"/>
    <property type="evidence" value="ECO:0007669"/>
    <property type="project" value="TreeGrafter"/>
</dbReference>
<feature type="domain" description="K Homology" evidence="5">
    <location>
        <begin position="408"/>
        <end position="476"/>
    </location>
</feature>
<evidence type="ECO:0000313" key="6">
    <source>
        <dbReference type="EMBL" id="KAF1981972.1"/>
    </source>
</evidence>
<organism evidence="6 7">
    <name type="scientific">Aulographum hederae CBS 113979</name>
    <dbReference type="NCBI Taxonomy" id="1176131"/>
    <lineage>
        <taxon>Eukaryota</taxon>
        <taxon>Fungi</taxon>
        <taxon>Dikarya</taxon>
        <taxon>Ascomycota</taxon>
        <taxon>Pezizomycotina</taxon>
        <taxon>Dothideomycetes</taxon>
        <taxon>Pleosporomycetidae</taxon>
        <taxon>Aulographales</taxon>
        <taxon>Aulographaceae</taxon>
    </lineage>
</organism>
<dbReference type="SMART" id="SM00322">
    <property type="entry name" value="KH"/>
    <property type="match status" value="10"/>
</dbReference>
<dbReference type="CDD" id="cd22449">
    <property type="entry name" value="KH-I_ScSCP160_rpt4"/>
    <property type="match status" value="1"/>
</dbReference>
<dbReference type="PROSITE" id="PS50084">
    <property type="entry name" value="KH_TYPE_1"/>
    <property type="match status" value="8"/>
</dbReference>
<feature type="coiled-coil region" evidence="3">
    <location>
        <begin position="384"/>
        <end position="411"/>
    </location>
</feature>
<evidence type="ECO:0000256" key="3">
    <source>
        <dbReference type="SAM" id="Coils"/>
    </source>
</evidence>
<name>A0A6G1GMB4_9PEZI</name>
<dbReference type="InterPro" id="IPR004087">
    <property type="entry name" value="KH_dom"/>
</dbReference>
<feature type="domain" description="K Homology" evidence="5">
    <location>
        <begin position="803"/>
        <end position="891"/>
    </location>
</feature>
<feature type="compositionally biased region" description="Basic and acidic residues" evidence="4">
    <location>
        <begin position="19"/>
        <end position="32"/>
    </location>
</feature>
<evidence type="ECO:0000313" key="7">
    <source>
        <dbReference type="Proteomes" id="UP000800041"/>
    </source>
</evidence>
<dbReference type="OrthoDB" id="10027144at2759"/>
<feature type="domain" description="K Homology" evidence="5">
    <location>
        <begin position="1125"/>
        <end position="1239"/>
    </location>
</feature>
<feature type="region of interest" description="Disordered" evidence="4">
    <location>
        <begin position="1159"/>
        <end position="1179"/>
    </location>
</feature>
<feature type="domain" description="K Homology" evidence="5">
    <location>
        <begin position="736"/>
        <end position="799"/>
    </location>
</feature>
<dbReference type="GO" id="GO:0003729">
    <property type="term" value="F:mRNA binding"/>
    <property type="evidence" value="ECO:0007669"/>
    <property type="project" value="TreeGrafter"/>
</dbReference>
<dbReference type="Pfam" id="PF22952">
    <property type="entry name" value="KH_11"/>
    <property type="match status" value="1"/>
</dbReference>
<dbReference type="CDD" id="cd22408">
    <property type="entry name" value="KH-I_Vigilin_rpt4"/>
    <property type="match status" value="1"/>
</dbReference>
<dbReference type="CDD" id="cd22448">
    <property type="entry name" value="KH-I_ScSCP160_rpt3"/>
    <property type="match status" value="1"/>
</dbReference>
<protein>
    <recommendedName>
        <fullName evidence="5">K Homology domain-containing protein</fullName>
    </recommendedName>
</protein>
<dbReference type="CDD" id="cd22450">
    <property type="entry name" value="KH-I_ScSCP160_rpt5"/>
    <property type="match status" value="1"/>
</dbReference>
<dbReference type="PANTHER" id="PTHR10627:SF31">
    <property type="entry name" value="DODECA-SATELLITE-BINDING PROTEIN 1, ISOFORM A"/>
    <property type="match status" value="1"/>
</dbReference>
<dbReference type="CDD" id="cd02394">
    <property type="entry name" value="KH-I_Vigilin_rpt6"/>
    <property type="match status" value="2"/>
</dbReference>
<feature type="domain" description="K Homology" evidence="5">
    <location>
        <begin position="313"/>
        <end position="403"/>
    </location>
</feature>
<evidence type="ECO:0000256" key="1">
    <source>
        <dbReference type="ARBA" id="ARBA00022737"/>
    </source>
</evidence>
<feature type="domain" description="K Homology" evidence="5">
    <location>
        <begin position="1053"/>
        <end position="1124"/>
    </location>
</feature>
<accession>A0A6G1GMB4</accession>
<dbReference type="Proteomes" id="UP000800041">
    <property type="component" value="Unassembled WGS sequence"/>
</dbReference>
<dbReference type="Pfam" id="PF00013">
    <property type="entry name" value="KH_1"/>
    <property type="match status" value="7"/>
</dbReference>
<feature type="domain" description="K Homology" evidence="5">
    <location>
        <begin position="972"/>
        <end position="1049"/>
    </location>
</feature>
<keyword evidence="2" id="KW-0694">RNA-binding</keyword>
<evidence type="ECO:0000259" key="5">
    <source>
        <dbReference type="SMART" id="SM00322"/>
    </source>
</evidence>
<dbReference type="PANTHER" id="PTHR10627">
    <property type="entry name" value="SCP160"/>
    <property type="match status" value="1"/>
</dbReference>
<dbReference type="EMBL" id="ML977190">
    <property type="protein sequence ID" value="KAF1981972.1"/>
    <property type="molecule type" value="Genomic_DNA"/>
</dbReference>
<keyword evidence="7" id="KW-1185">Reference proteome</keyword>
<dbReference type="CDD" id="cd00105">
    <property type="entry name" value="KH-I"/>
    <property type="match status" value="1"/>
</dbReference>
<feature type="compositionally biased region" description="Low complexity" evidence="4">
    <location>
        <begin position="116"/>
        <end position="137"/>
    </location>
</feature>
<dbReference type="InterPro" id="IPR036612">
    <property type="entry name" value="KH_dom_type_1_sf"/>
</dbReference>
<keyword evidence="3" id="KW-0175">Coiled coil</keyword>
<proteinExistence type="predicted"/>
<dbReference type="InterPro" id="IPR054548">
    <property type="entry name" value="SCP160-like_KH"/>
</dbReference>
<evidence type="ECO:0000256" key="4">
    <source>
        <dbReference type="SAM" id="MobiDB-lite"/>
    </source>
</evidence>
<feature type="domain" description="K Homology" evidence="5">
    <location>
        <begin position="896"/>
        <end position="968"/>
    </location>
</feature>
<gene>
    <name evidence="6" type="ORF">K402DRAFT_467116</name>
</gene>
<evidence type="ECO:0000256" key="2">
    <source>
        <dbReference type="PROSITE-ProRule" id="PRU00117"/>
    </source>
</evidence>
<sequence length="1325" mass="144941">MAESTSTAVEGMTPAQELMAKHAADEAHRPTVEEVVDEEDLEHPPPSASLSAAESTPTPAAQTSEKVAGKQKATDRPAKSNGVPVLNTQSEEAFPSLGAPKPRQPVAPMMWGKKPSSVANGVNGSANGTAAASNLSSRASTPASGRGAPTRSVNLPGQVSSTFEIFPQQMTPRPQLKKSLPETITEINKHSKAKIEQRPMTMDGKLRFEGKGTSLEAINTAFRELSQKVGLRQSIAVPVPNSVRASLIGRQGATIQKLQANSGARIQIPKQTENDAQGEDDDGEMIDVMIEGDPLAIQYARRDIESIVNERTSTLNMRLKDIPLEYYPYLAGAHNSGINTFEDGRDVRVKIPHYHTWVEQAPPQPPADGQQVTFAPQARDPIMLAGDRAAVQEVQREIERQVQELRQSLTLDQISVERGKHQFIVGDRGSSLHDFLEETGCTVVLPPSGTDSEILTVIGPADKLEGGMNKVMDLASSMAMTSVDIARQHAKAPRGAHVHARDLTRYLRHRQAIEQLERAHDASIVLPTLLDGPSSWEVFSRDGKNTMRARTDIMNLISGHPPARVSNVSINPFFHQYLQLQAAKSLRTDQGVYVVFPEQHEDSPDVVLVYEGLGSPAEYELPRRQPSPAEVQAFQRALQEAEQHLLGLISGQQEIVSRDVQASPKFHDKIRRYVSREQQGLPKDQIPVQLRYAGPSEATRGAAAGVFVRGPSDNVEEMIAKLLTFIEQEEKDELERSYTTSFEFPQKFNNFVIGKKGENIRKLREEFDVEIQVNDGSIELKGPEAKANACKAHINSLKKKLEDEATHILKIPAQYHRDLIGHRGAQVNRLQDRYSVRVNFPRTVQNDDNGDAATDAGSVKNYRQQPADEVIIKGPKRGADEAREELLNLLQYTKDNSFTGVVSVAQSQIPQLIGTGGREMDALRLATGAQIDVPGAKDIGSSGRAEVKLKGTKEQVEKAKKLLQERAKTFDETVTRTLDVDKKHHRTLIGSGGSNLRDIVIAAGGPEDRQLLARMVRFPRPESNDSTIKVEGPQAVVDKIIEALQSRVTDRENQVEETLEVAPEKHRLLIGHSGEARRTIQTKFNVTLDIPKQTATGAARSQVKITGAPENVASTKAHILEITKDQPGETVDIPRKYHNAISDNGQFFRRLRNDLRVTVDHNGEQPPPRPATTAGAPRARTNGGALPLITDDASADTHSWELVDASDSASQEEGTIPWILRGNADNLAKARAQLEKALQAAQKPNCTGYLILPDPKTYRFVIGPGGSQINAIRKETGTKVQVPRDQAQGEAIEIVGPKDGVEKAKNIILELVSKPGQGSGGSRRA</sequence>
<keyword evidence="1" id="KW-0677">Repeat</keyword>
<feature type="domain" description="K Homology" evidence="5">
    <location>
        <begin position="231"/>
        <end position="309"/>
    </location>
</feature>
<feature type="domain" description="K Homology" evidence="5">
    <location>
        <begin position="1244"/>
        <end position="1313"/>
    </location>
</feature>
<dbReference type="SUPFAM" id="SSF54791">
    <property type="entry name" value="Eukaryotic type KH-domain (KH-domain type I)"/>
    <property type="match status" value="7"/>
</dbReference>
<dbReference type="InterPro" id="IPR004088">
    <property type="entry name" value="KH_dom_type_1"/>
</dbReference>
<reference evidence="6" key="1">
    <citation type="journal article" date="2020" name="Stud. Mycol.">
        <title>101 Dothideomycetes genomes: a test case for predicting lifestyles and emergence of pathogens.</title>
        <authorList>
            <person name="Haridas S."/>
            <person name="Albert R."/>
            <person name="Binder M."/>
            <person name="Bloem J."/>
            <person name="Labutti K."/>
            <person name="Salamov A."/>
            <person name="Andreopoulos B."/>
            <person name="Baker S."/>
            <person name="Barry K."/>
            <person name="Bills G."/>
            <person name="Bluhm B."/>
            <person name="Cannon C."/>
            <person name="Castanera R."/>
            <person name="Culley D."/>
            <person name="Daum C."/>
            <person name="Ezra D."/>
            <person name="Gonzalez J."/>
            <person name="Henrissat B."/>
            <person name="Kuo A."/>
            <person name="Liang C."/>
            <person name="Lipzen A."/>
            <person name="Lutzoni F."/>
            <person name="Magnuson J."/>
            <person name="Mondo S."/>
            <person name="Nolan M."/>
            <person name="Ohm R."/>
            <person name="Pangilinan J."/>
            <person name="Park H.-J."/>
            <person name="Ramirez L."/>
            <person name="Alfaro M."/>
            <person name="Sun H."/>
            <person name="Tritt A."/>
            <person name="Yoshinaga Y."/>
            <person name="Zwiers L.-H."/>
            <person name="Turgeon B."/>
            <person name="Goodwin S."/>
            <person name="Spatafora J."/>
            <person name="Crous P."/>
            <person name="Grigoriev I."/>
        </authorList>
    </citation>
    <scope>NUCLEOTIDE SEQUENCE</scope>
    <source>
        <strain evidence="6">CBS 113979</strain>
    </source>
</reference>
<feature type="region of interest" description="Disordered" evidence="4">
    <location>
        <begin position="1"/>
        <end position="156"/>
    </location>
</feature>
<feature type="compositionally biased region" description="Low complexity" evidence="4">
    <location>
        <begin position="48"/>
        <end position="64"/>
    </location>
</feature>
<dbReference type="Gene3D" id="3.30.1370.10">
    <property type="entry name" value="K Homology domain, type 1"/>
    <property type="match status" value="9"/>
</dbReference>